<evidence type="ECO:0000313" key="2">
    <source>
        <dbReference type="Proteomes" id="UP000812440"/>
    </source>
</evidence>
<sequence>MGSLTWDTHQVPRMGQLGCGWTQQVNREDDVVLWAWWELGYGGLGSRDVGLTAWFPPAEFGAFHPDFLQVAHPWWKLRHQVHVRGKFWDPSRWDGDH</sequence>
<proteinExistence type="predicted"/>
<evidence type="ECO:0000313" key="1">
    <source>
        <dbReference type="EMBL" id="KAG8447394.1"/>
    </source>
</evidence>
<keyword evidence="2" id="KW-1185">Reference proteome</keyword>
<gene>
    <name evidence="1" type="ORF">GDO86_014751</name>
</gene>
<accession>A0A8T2JV78</accession>
<protein>
    <submittedName>
        <fullName evidence="1">Uncharacterized protein</fullName>
    </submittedName>
</protein>
<reference evidence="1" key="1">
    <citation type="thesis" date="2020" institute="ProQuest LLC" country="789 East Eisenhower Parkway, Ann Arbor, MI, USA">
        <title>Comparative Genomics and Chromosome Evolution.</title>
        <authorList>
            <person name="Mudd A.B."/>
        </authorList>
    </citation>
    <scope>NUCLEOTIDE SEQUENCE</scope>
    <source>
        <strain evidence="1">Female2</strain>
        <tissue evidence="1">Blood</tissue>
    </source>
</reference>
<organism evidence="1 2">
    <name type="scientific">Hymenochirus boettgeri</name>
    <name type="common">Congo dwarf clawed frog</name>
    <dbReference type="NCBI Taxonomy" id="247094"/>
    <lineage>
        <taxon>Eukaryota</taxon>
        <taxon>Metazoa</taxon>
        <taxon>Chordata</taxon>
        <taxon>Craniata</taxon>
        <taxon>Vertebrata</taxon>
        <taxon>Euteleostomi</taxon>
        <taxon>Amphibia</taxon>
        <taxon>Batrachia</taxon>
        <taxon>Anura</taxon>
        <taxon>Pipoidea</taxon>
        <taxon>Pipidae</taxon>
        <taxon>Pipinae</taxon>
        <taxon>Hymenochirus</taxon>
    </lineage>
</organism>
<name>A0A8T2JV78_9PIPI</name>
<dbReference type="EMBL" id="JAACNH010000003">
    <property type="protein sequence ID" value="KAG8447394.1"/>
    <property type="molecule type" value="Genomic_DNA"/>
</dbReference>
<dbReference type="AlphaFoldDB" id="A0A8T2JV78"/>
<comment type="caution">
    <text evidence="1">The sequence shown here is derived from an EMBL/GenBank/DDBJ whole genome shotgun (WGS) entry which is preliminary data.</text>
</comment>
<dbReference type="Proteomes" id="UP000812440">
    <property type="component" value="Chromosome 8_10"/>
</dbReference>